<gene>
    <name evidence="2" type="ORF">HMPREF9442_01406</name>
</gene>
<dbReference type="Gene3D" id="1.25.40.390">
    <property type="match status" value="1"/>
</dbReference>
<evidence type="ECO:0000313" key="3">
    <source>
        <dbReference type="Proteomes" id="UP000005546"/>
    </source>
</evidence>
<feature type="chain" id="PRO_5003300876" evidence="1">
    <location>
        <begin position="31"/>
        <end position="577"/>
    </location>
</feature>
<protein>
    <submittedName>
        <fullName evidence="2">Uncharacterized protein</fullName>
    </submittedName>
</protein>
<reference evidence="2 3" key="1">
    <citation type="submission" date="2011-02" db="EMBL/GenBank/DDBJ databases">
        <authorList>
            <person name="Weinstock G."/>
            <person name="Sodergren E."/>
            <person name="Clifton S."/>
            <person name="Fulton L."/>
            <person name="Fulton B."/>
            <person name="Courtney L."/>
            <person name="Fronick C."/>
            <person name="Harrison M."/>
            <person name="Strong C."/>
            <person name="Farmer C."/>
            <person name="Delahaunty K."/>
            <person name="Markovic C."/>
            <person name="Hall O."/>
            <person name="Minx P."/>
            <person name="Tomlinson C."/>
            <person name="Mitreva M."/>
            <person name="Hou S."/>
            <person name="Chen J."/>
            <person name="Wollam A."/>
            <person name="Pepin K.H."/>
            <person name="Johnson M."/>
            <person name="Bhonagiri V."/>
            <person name="Zhang X."/>
            <person name="Suruliraj S."/>
            <person name="Warren W."/>
            <person name="Chinwalla A."/>
            <person name="Mardis E.R."/>
            <person name="Wilson R.K."/>
        </authorList>
    </citation>
    <scope>NUCLEOTIDE SEQUENCE [LARGE SCALE GENOMIC DNA]</scope>
    <source>
        <strain evidence="2 3">YIT 11841</strain>
    </source>
</reference>
<dbReference type="SUPFAM" id="SSF48452">
    <property type="entry name" value="TPR-like"/>
    <property type="match status" value="1"/>
</dbReference>
<keyword evidence="1" id="KW-0732">Signal</keyword>
<organism evidence="2 3">
    <name type="scientific">Paraprevotella xylaniphila YIT 11841</name>
    <dbReference type="NCBI Taxonomy" id="762982"/>
    <lineage>
        <taxon>Bacteria</taxon>
        <taxon>Pseudomonadati</taxon>
        <taxon>Bacteroidota</taxon>
        <taxon>Bacteroidia</taxon>
        <taxon>Bacteroidales</taxon>
        <taxon>Prevotellaceae</taxon>
        <taxon>Paraprevotella</taxon>
    </lineage>
</organism>
<feature type="signal peptide" evidence="1">
    <location>
        <begin position="1"/>
        <end position="30"/>
    </location>
</feature>
<evidence type="ECO:0000256" key="1">
    <source>
        <dbReference type="SAM" id="SignalP"/>
    </source>
</evidence>
<proteinExistence type="predicted"/>
<dbReference type="GO" id="GO:0009279">
    <property type="term" value="C:cell outer membrane"/>
    <property type="evidence" value="ECO:0007669"/>
    <property type="project" value="UniProtKB-SubCell"/>
</dbReference>
<evidence type="ECO:0000313" key="2">
    <source>
        <dbReference type="EMBL" id="EGG54614.1"/>
    </source>
</evidence>
<accession>F3QT89</accession>
<comment type="caution">
    <text evidence="2">The sequence shown here is derived from an EMBL/GenBank/DDBJ whole genome shotgun (WGS) entry which is preliminary data.</text>
</comment>
<dbReference type="EMBL" id="AFBR01000036">
    <property type="protein sequence ID" value="EGG54614.1"/>
    <property type="molecule type" value="Genomic_DNA"/>
</dbReference>
<dbReference type="AlphaFoldDB" id="F3QT89"/>
<keyword evidence="3" id="KW-1185">Reference proteome</keyword>
<sequence>MSVMKMNIKNMKTVWGAWICLGLFVPTACSDMFETDSTSVVFESGNRLDSPNDSLYSIMGILAQIQRLGDRYVLMGELRGDLMEATANADVDLQEISRFEVSASNPYKMMNDYYQVINNCNYAIAHMDTTLVDYEDKVMIPEFAQIKVIRAWTYWQLALLCGEVSWIETPVLDLEASLKDYPQKNQEQLAELLIEDLKPYIGVRDLNYGSVDGLNLDKVFIPVDMLLGDLYLFLNQYADAATAYYRLIKERELTVTAMYRNAWLDISRKGFSYFMHTSGLSYATNEVVSSLVYSSNPKDYHPLLLRWSYNDKAFIAPAQSFVEDMAEALYVVGVEGKPTVSGYCDGDLRGQAVLSGGSVIASAYGSMTLNNVAATYICKFSNMDKTIVTGGSDPENEALGGLYLQRTLPLYRVSHVYLRLAEALNRLGKPTMAFAVLKYGLNATTIENPNRVKQSERKGEIYTDFTEDIFADNVGTATRGRGNGIPYDNEFYIIPDFNTETSAGTLEDSILFVEDRIVDEMAAETCFEGNRFFDLLRVARHRNQYPAYMAKKVSERFGENAERMEQALMEEERWYLK</sequence>
<dbReference type="HOGENOM" id="CLU_464478_0_0_10"/>
<name>F3QT89_9BACT</name>
<dbReference type="Proteomes" id="UP000005546">
    <property type="component" value="Unassembled WGS sequence"/>
</dbReference>
<dbReference type="eggNOG" id="ENOG502Z9J2">
    <property type="taxonomic scope" value="Bacteria"/>
</dbReference>
<dbReference type="STRING" id="762982.HMPREF9442_01406"/>
<dbReference type="InterPro" id="IPR011990">
    <property type="entry name" value="TPR-like_helical_dom_sf"/>
</dbReference>